<protein>
    <submittedName>
        <fullName evidence="7">ABC transporter permease</fullName>
    </submittedName>
</protein>
<keyword evidence="2" id="KW-1003">Cell membrane</keyword>
<evidence type="ECO:0000256" key="4">
    <source>
        <dbReference type="ARBA" id="ARBA00022989"/>
    </source>
</evidence>
<accession>A0A401UJN6</accession>
<feature type="transmembrane region" description="Helical" evidence="6">
    <location>
        <begin position="21"/>
        <end position="42"/>
    </location>
</feature>
<dbReference type="EMBL" id="BHYK01000006">
    <property type="protein sequence ID" value="GCD09770.1"/>
    <property type="molecule type" value="Genomic_DNA"/>
</dbReference>
<dbReference type="OrthoDB" id="45037at2"/>
<evidence type="ECO:0000256" key="3">
    <source>
        <dbReference type="ARBA" id="ARBA00022692"/>
    </source>
</evidence>
<dbReference type="Pfam" id="PF02653">
    <property type="entry name" value="BPD_transp_2"/>
    <property type="match status" value="1"/>
</dbReference>
<dbReference type="GO" id="GO:0022857">
    <property type="term" value="F:transmembrane transporter activity"/>
    <property type="evidence" value="ECO:0007669"/>
    <property type="project" value="InterPro"/>
</dbReference>
<evidence type="ECO:0000313" key="8">
    <source>
        <dbReference type="Proteomes" id="UP000287872"/>
    </source>
</evidence>
<feature type="transmembrane region" description="Helical" evidence="6">
    <location>
        <begin position="147"/>
        <end position="165"/>
    </location>
</feature>
<sequence length="360" mass="39300">MMHIVKKAEISKTDNFKIRCIAILLSLLVLGMFLLVIKLNPIDVYAAIIDGSLGSTYSIKQTLIKAIPLIITSLGISIAFKMQFWNIGGEGQIVMGAFAASFFALKFPHMDKFPLLLLMFCAGILGGGLWALIAALLKGKWKTNETIVTLMLNYIALKFITYLQYGPWKDKRAMGFPKIPNFSPNATLPDVFGIHMGWIIAIILVILVYIFMKYTKKGYEIAVLGESEKTAIYAGIKIRKTMYIAIFLSGALCGIAGVIQASAVSRTLTAEVAGGAGFTAIIIAWLSALSAPIIVIVSILFAALLQGASFIQTAFGIPQAAAQLIQAVILFFVLGSEFFTRYKINFRTVNFQKKGGNKNE</sequence>
<feature type="transmembrane region" description="Helical" evidence="6">
    <location>
        <begin position="115"/>
        <end position="135"/>
    </location>
</feature>
<feature type="transmembrane region" description="Helical" evidence="6">
    <location>
        <begin position="62"/>
        <end position="80"/>
    </location>
</feature>
<comment type="caution">
    <text evidence="7">The sequence shown here is derived from an EMBL/GenBank/DDBJ whole genome shotgun (WGS) entry which is preliminary data.</text>
</comment>
<keyword evidence="3 6" id="KW-0812">Transmembrane</keyword>
<proteinExistence type="predicted"/>
<feature type="transmembrane region" description="Helical" evidence="6">
    <location>
        <begin position="92"/>
        <end position="109"/>
    </location>
</feature>
<dbReference type="CDD" id="cd06580">
    <property type="entry name" value="TM_PBP1_transp_TpRbsC_like"/>
    <property type="match status" value="1"/>
</dbReference>
<dbReference type="Proteomes" id="UP000287872">
    <property type="component" value="Unassembled WGS sequence"/>
</dbReference>
<evidence type="ECO:0000256" key="5">
    <source>
        <dbReference type="ARBA" id="ARBA00023136"/>
    </source>
</evidence>
<evidence type="ECO:0000256" key="6">
    <source>
        <dbReference type="SAM" id="Phobius"/>
    </source>
</evidence>
<comment type="subcellular location">
    <subcellularLocation>
        <location evidence="1">Cell membrane</location>
        <topology evidence="1">Multi-pass membrane protein</topology>
    </subcellularLocation>
</comment>
<feature type="transmembrane region" description="Helical" evidence="6">
    <location>
        <begin position="321"/>
        <end position="339"/>
    </location>
</feature>
<dbReference type="AlphaFoldDB" id="A0A401UJN6"/>
<evidence type="ECO:0000256" key="1">
    <source>
        <dbReference type="ARBA" id="ARBA00004651"/>
    </source>
</evidence>
<feature type="transmembrane region" description="Helical" evidence="6">
    <location>
        <begin position="242"/>
        <end position="262"/>
    </location>
</feature>
<keyword evidence="4 6" id="KW-1133">Transmembrane helix</keyword>
<name>A0A401UJN6_9CLOT</name>
<organism evidence="7 8">
    <name type="scientific">Clostridium tagluense</name>
    <dbReference type="NCBI Taxonomy" id="360422"/>
    <lineage>
        <taxon>Bacteria</taxon>
        <taxon>Bacillati</taxon>
        <taxon>Bacillota</taxon>
        <taxon>Clostridia</taxon>
        <taxon>Eubacteriales</taxon>
        <taxon>Clostridiaceae</taxon>
        <taxon>Clostridium</taxon>
    </lineage>
</organism>
<dbReference type="PANTHER" id="PTHR47089">
    <property type="entry name" value="ABC TRANSPORTER, PERMEASE PROTEIN"/>
    <property type="match status" value="1"/>
</dbReference>
<dbReference type="PANTHER" id="PTHR47089:SF1">
    <property type="entry name" value="GUANOSINE ABC TRANSPORTER PERMEASE PROTEIN NUPP"/>
    <property type="match status" value="1"/>
</dbReference>
<dbReference type="RefSeq" id="WP_124999503.1">
    <property type="nucleotide sequence ID" value="NZ_BHYK01000006.1"/>
</dbReference>
<evidence type="ECO:0000256" key="2">
    <source>
        <dbReference type="ARBA" id="ARBA00022475"/>
    </source>
</evidence>
<gene>
    <name evidence="7" type="ORF">Ctaglu_13930</name>
</gene>
<keyword evidence="8" id="KW-1185">Reference proteome</keyword>
<reference evidence="7 8" key="1">
    <citation type="submission" date="2018-11" db="EMBL/GenBank/DDBJ databases">
        <title>Genome sequencing and assembly of Clostridium tagluense strain A121.</title>
        <authorList>
            <person name="Murakami T."/>
            <person name="Segawa T."/>
            <person name="Shcherbakova V.A."/>
            <person name="Mori H."/>
            <person name="Yoshimura Y."/>
        </authorList>
    </citation>
    <scope>NUCLEOTIDE SEQUENCE [LARGE SCALE GENOMIC DNA]</scope>
    <source>
        <strain evidence="7 8">A121</strain>
    </source>
</reference>
<dbReference type="InterPro" id="IPR001851">
    <property type="entry name" value="ABC_transp_permease"/>
</dbReference>
<keyword evidence="5 6" id="KW-0472">Membrane</keyword>
<evidence type="ECO:0000313" key="7">
    <source>
        <dbReference type="EMBL" id="GCD09770.1"/>
    </source>
</evidence>
<feature type="transmembrane region" description="Helical" evidence="6">
    <location>
        <begin position="192"/>
        <end position="212"/>
    </location>
</feature>
<dbReference type="GO" id="GO:0005886">
    <property type="term" value="C:plasma membrane"/>
    <property type="evidence" value="ECO:0007669"/>
    <property type="project" value="UniProtKB-SubCell"/>
</dbReference>